<dbReference type="PROSITE" id="PS00134">
    <property type="entry name" value="TRYPSIN_HIS"/>
    <property type="match status" value="1"/>
</dbReference>
<dbReference type="InterPro" id="IPR018114">
    <property type="entry name" value="TRYPSIN_HIS"/>
</dbReference>
<evidence type="ECO:0000313" key="6">
    <source>
        <dbReference type="Proteomes" id="UP000694865"/>
    </source>
</evidence>
<gene>
    <name evidence="7" type="primary">LOC102807871</name>
</gene>
<accession>A0ABM0MCT4</accession>
<feature type="domain" description="CUB" evidence="4">
    <location>
        <begin position="22"/>
        <end position="139"/>
    </location>
</feature>
<proteinExistence type="predicted"/>
<evidence type="ECO:0000259" key="5">
    <source>
        <dbReference type="PROSITE" id="PS50240"/>
    </source>
</evidence>
<organism evidence="6 7">
    <name type="scientific">Saccoglossus kowalevskii</name>
    <name type="common">Acorn worm</name>
    <dbReference type="NCBI Taxonomy" id="10224"/>
    <lineage>
        <taxon>Eukaryota</taxon>
        <taxon>Metazoa</taxon>
        <taxon>Hemichordata</taxon>
        <taxon>Enteropneusta</taxon>
        <taxon>Harrimaniidae</taxon>
        <taxon>Saccoglossus</taxon>
    </lineage>
</organism>
<dbReference type="PROSITE" id="PS01180">
    <property type="entry name" value="CUB"/>
    <property type="match status" value="1"/>
</dbReference>
<protein>
    <submittedName>
        <fullName evidence="7">Transmembrane protease serine 2-like</fullName>
    </submittedName>
</protein>
<dbReference type="Gene3D" id="2.40.10.10">
    <property type="entry name" value="Trypsin-like serine proteases"/>
    <property type="match status" value="1"/>
</dbReference>
<keyword evidence="6" id="KW-1185">Reference proteome</keyword>
<evidence type="ECO:0000256" key="2">
    <source>
        <dbReference type="PROSITE-ProRule" id="PRU00059"/>
    </source>
</evidence>
<dbReference type="SMART" id="SM00020">
    <property type="entry name" value="Tryp_SPc"/>
    <property type="match status" value="1"/>
</dbReference>
<dbReference type="PRINTS" id="PR00722">
    <property type="entry name" value="CHYMOTRYPSIN"/>
</dbReference>
<reference evidence="7" key="1">
    <citation type="submission" date="2025-08" db="UniProtKB">
        <authorList>
            <consortium name="RefSeq"/>
        </authorList>
    </citation>
    <scope>IDENTIFICATION</scope>
    <source>
        <tissue evidence="7">Testes</tissue>
    </source>
</reference>
<dbReference type="Proteomes" id="UP000694865">
    <property type="component" value="Unplaced"/>
</dbReference>
<comment type="caution">
    <text evidence="2">Lacks conserved residue(s) required for the propagation of feature annotation.</text>
</comment>
<dbReference type="InterPro" id="IPR009003">
    <property type="entry name" value="Peptidase_S1_PA"/>
</dbReference>
<evidence type="ECO:0000256" key="1">
    <source>
        <dbReference type="ARBA" id="ARBA00023157"/>
    </source>
</evidence>
<dbReference type="InterPro" id="IPR000859">
    <property type="entry name" value="CUB_dom"/>
</dbReference>
<keyword evidence="3" id="KW-0732">Signal</keyword>
<dbReference type="SMART" id="SM00042">
    <property type="entry name" value="CUB"/>
    <property type="match status" value="1"/>
</dbReference>
<evidence type="ECO:0000256" key="3">
    <source>
        <dbReference type="SAM" id="SignalP"/>
    </source>
</evidence>
<name>A0ABM0MCT4_SACKO</name>
<dbReference type="InterPro" id="IPR035914">
    <property type="entry name" value="Sperma_CUB_dom_sf"/>
</dbReference>
<dbReference type="PROSITE" id="PS50240">
    <property type="entry name" value="TRYPSIN_DOM"/>
    <property type="match status" value="1"/>
</dbReference>
<feature type="domain" description="Peptidase S1" evidence="5">
    <location>
        <begin position="204"/>
        <end position="439"/>
    </location>
</feature>
<dbReference type="SUPFAM" id="SSF50494">
    <property type="entry name" value="Trypsin-like serine proteases"/>
    <property type="match status" value="1"/>
</dbReference>
<dbReference type="PANTHER" id="PTHR24252">
    <property type="entry name" value="ACROSIN-RELATED"/>
    <property type="match status" value="1"/>
</dbReference>
<dbReference type="GeneID" id="102807871"/>
<dbReference type="InterPro" id="IPR001254">
    <property type="entry name" value="Trypsin_dom"/>
</dbReference>
<evidence type="ECO:0000259" key="4">
    <source>
        <dbReference type="PROSITE" id="PS01180"/>
    </source>
</evidence>
<dbReference type="Pfam" id="PF00089">
    <property type="entry name" value="Trypsin"/>
    <property type="match status" value="1"/>
</dbReference>
<dbReference type="PANTHER" id="PTHR24252:SF7">
    <property type="entry name" value="HYALIN"/>
    <property type="match status" value="1"/>
</dbReference>
<dbReference type="SUPFAM" id="SSF49854">
    <property type="entry name" value="Spermadhesin, CUB domain"/>
    <property type="match status" value="1"/>
</dbReference>
<dbReference type="RefSeq" id="XP_006817825.1">
    <property type="nucleotide sequence ID" value="XM_006817762.1"/>
</dbReference>
<dbReference type="Gene3D" id="2.60.120.290">
    <property type="entry name" value="Spermadhesin, CUB domain"/>
    <property type="match status" value="1"/>
</dbReference>
<feature type="signal peptide" evidence="3">
    <location>
        <begin position="1"/>
        <end position="16"/>
    </location>
</feature>
<evidence type="ECO:0000313" key="7">
    <source>
        <dbReference type="RefSeq" id="XP_006817825.1"/>
    </source>
</evidence>
<dbReference type="Pfam" id="PF00431">
    <property type="entry name" value="CUB"/>
    <property type="match status" value="1"/>
</dbReference>
<dbReference type="CDD" id="cd00041">
    <property type="entry name" value="CUB"/>
    <property type="match status" value="1"/>
</dbReference>
<dbReference type="CDD" id="cd00190">
    <property type="entry name" value="Tryp_SPc"/>
    <property type="match status" value="1"/>
</dbReference>
<dbReference type="InterPro" id="IPR001314">
    <property type="entry name" value="Peptidase_S1A"/>
</dbReference>
<keyword evidence="1" id="KW-1015">Disulfide bond</keyword>
<dbReference type="InterPro" id="IPR043504">
    <property type="entry name" value="Peptidase_S1_PA_chymotrypsin"/>
</dbReference>
<sequence>MKTVCICVWMLMIVYAQEDSGCGNERYMTGVTGTFTSMNFDGETPYDSFADCRWNIDIPNSDKVVELSFSHFDVEGSARCQFDEVAVHDGGGAPSPILERLCGHHIPFPISSTGPSMYVTFISDSVIEWTGFEAHYRSRDEPISCEQPTYLCGNDESGYCAPSEERCDAKLHCIIDELGCPGNRDNCGQPAITPNTGSEVHTDIVNGETAIPHSWPWQASLHNSKFHACGASILNEKWVITAAHCVSLARDNVYIFDVVAGEHNLTDPAPSRQEYGLEKIIVHAEYNPVVMNNDIALLKIRGVINMTAEISEICLPAQGTGHQDGDEAWITGWGDSLGTADERALQQAKTYLIDTAACNDTESYNGAISTNMVCAGYLEGGIDACEGDDGGPLVREDPITKIWYLYGITSWGDGCALAMKPHVYTKVSNYVDWINQMMLANP</sequence>
<feature type="chain" id="PRO_5045588434" evidence="3">
    <location>
        <begin position="17"/>
        <end position="442"/>
    </location>
</feature>